<accession>A0A0C5IXU3</accession>
<protein>
    <recommendedName>
        <fullName evidence="3">Cell division ATP-binding protein FtsE</fullName>
    </recommendedName>
</protein>
<gene>
    <name evidence="10" type="ORF">PG1C_01640</name>
</gene>
<keyword evidence="4" id="KW-0472">Membrane</keyword>
<keyword evidence="6" id="KW-0067">ATP-binding</keyword>
<evidence type="ECO:0000256" key="1">
    <source>
        <dbReference type="ARBA" id="ARBA00002579"/>
    </source>
</evidence>
<comment type="function">
    <text evidence="1">Part of the ABC transporter FtsEX involved in cellular division. Important for assembly or stability of the septal ring.</text>
</comment>
<proteinExistence type="inferred from homology"/>
<dbReference type="Gene3D" id="3.40.50.300">
    <property type="entry name" value="P-loop containing nucleotide triphosphate hydrolases"/>
    <property type="match status" value="1"/>
</dbReference>
<dbReference type="EMBL" id="CP010554">
    <property type="protein sequence ID" value="AJP47517.1"/>
    <property type="molecule type" value="Genomic_DNA"/>
</dbReference>
<dbReference type="SMART" id="SM00382">
    <property type="entry name" value="AAA"/>
    <property type="match status" value="1"/>
</dbReference>
<evidence type="ECO:0000256" key="7">
    <source>
        <dbReference type="ARBA" id="ARBA00022967"/>
    </source>
</evidence>
<dbReference type="Pfam" id="PF00005">
    <property type="entry name" value="ABC_tran"/>
    <property type="match status" value="1"/>
</dbReference>
<dbReference type="PANTHER" id="PTHR24220:SF470">
    <property type="entry name" value="CELL DIVISION ATP-BINDING PROTEIN FTSE"/>
    <property type="match status" value="1"/>
</dbReference>
<evidence type="ECO:0000259" key="9">
    <source>
        <dbReference type="PROSITE" id="PS50893"/>
    </source>
</evidence>
<evidence type="ECO:0000256" key="6">
    <source>
        <dbReference type="ARBA" id="ARBA00022840"/>
    </source>
</evidence>
<dbReference type="GO" id="GO:0005886">
    <property type="term" value="C:plasma membrane"/>
    <property type="evidence" value="ECO:0007669"/>
    <property type="project" value="TreeGrafter"/>
</dbReference>
<dbReference type="PROSITE" id="PS50893">
    <property type="entry name" value="ABC_TRANSPORTER_2"/>
    <property type="match status" value="1"/>
</dbReference>
<feature type="domain" description="ABC transporter" evidence="9">
    <location>
        <begin position="2"/>
        <end position="213"/>
    </location>
</feature>
<dbReference type="FunFam" id="3.40.50.300:FF:000056">
    <property type="entry name" value="Cell division ATP-binding protein FtsE"/>
    <property type="match status" value="1"/>
</dbReference>
<dbReference type="GO" id="GO:0016887">
    <property type="term" value="F:ATP hydrolysis activity"/>
    <property type="evidence" value="ECO:0007669"/>
    <property type="project" value="InterPro"/>
</dbReference>
<dbReference type="InterPro" id="IPR003593">
    <property type="entry name" value="AAA+_ATPase"/>
</dbReference>
<keyword evidence="11" id="KW-1185">Reference proteome</keyword>
<dbReference type="GO" id="GO:0022857">
    <property type="term" value="F:transmembrane transporter activity"/>
    <property type="evidence" value="ECO:0007669"/>
    <property type="project" value="TreeGrafter"/>
</dbReference>
<dbReference type="PANTHER" id="PTHR24220">
    <property type="entry name" value="IMPORT ATP-BINDING PROTEIN"/>
    <property type="match status" value="1"/>
</dbReference>
<evidence type="ECO:0000256" key="4">
    <source>
        <dbReference type="ARBA" id="ARBA00022475"/>
    </source>
</evidence>
<reference evidence="10 11" key="1">
    <citation type="journal article" date="2015" name="Genome Announc.">
        <title>Complete Genome Sequence of a Novel Bacterium within the Family Rhodocyclaceae That Degrades Polycyclic Aromatic Hydrocarbons.</title>
        <authorList>
            <person name="Singleton D.R."/>
            <person name="Dickey A.N."/>
            <person name="Scholl E.H."/>
            <person name="Wright F.A."/>
            <person name="Aitken M.D."/>
        </authorList>
    </citation>
    <scope>NUCLEOTIDE SEQUENCE [LARGE SCALE GENOMIC DNA]</scope>
    <source>
        <strain evidence="11">PG1-Ca6</strain>
    </source>
</reference>
<sequence>MIRFDRVAKRYPPGIDALSTLSFEMAAGEILVVSGHSGAGKSTLIKLIAAIEQPTSGAVLVGGRNVGGLARSALPFLRRRLGLVLQDQKLLFDRSVFENVMLPLAITGFPPKEATQRVRAALDKVGLAAREKALPIALSGGEQQRLAIARAVVSRPALLLADEPTAHLDAETATDVARIFHEFHRAGVTVLIATYDGQLFPEARTLRLDHGHLVP</sequence>
<dbReference type="KEGG" id="rbu:PG1C_01640"/>
<dbReference type="AlphaFoldDB" id="A0A0C5IXU3"/>
<evidence type="ECO:0000256" key="8">
    <source>
        <dbReference type="ARBA" id="ARBA00022970"/>
    </source>
</evidence>
<dbReference type="InterPro" id="IPR003439">
    <property type="entry name" value="ABC_transporter-like_ATP-bd"/>
</dbReference>
<evidence type="ECO:0000256" key="2">
    <source>
        <dbReference type="ARBA" id="ARBA00005417"/>
    </source>
</evidence>
<keyword evidence="4" id="KW-1003">Cell membrane</keyword>
<evidence type="ECO:0000256" key="3">
    <source>
        <dbReference type="ARBA" id="ARBA00020019"/>
    </source>
</evidence>
<evidence type="ECO:0000256" key="5">
    <source>
        <dbReference type="ARBA" id="ARBA00022741"/>
    </source>
</evidence>
<dbReference type="GO" id="GO:0006865">
    <property type="term" value="P:amino acid transport"/>
    <property type="evidence" value="ECO:0007669"/>
    <property type="project" value="UniProtKB-KW"/>
</dbReference>
<dbReference type="Proteomes" id="UP000061603">
    <property type="component" value="Chromosome"/>
</dbReference>
<dbReference type="RefSeq" id="WP_202635717.1">
    <property type="nucleotide sequence ID" value="NZ_CP010554.1"/>
</dbReference>
<keyword evidence="8" id="KW-0029">Amino-acid transport</keyword>
<keyword evidence="10" id="KW-0132">Cell division</keyword>
<keyword evidence="7" id="KW-1278">Translocase</keyword>
<dbReference type="PATRIC" id="fig|1565605.3.peg.340"/>
<dbReference type="GO" id="GO:0051301">
    <property type="term" value="P:cell division"/>
    <property type="evidence" value="ECO:0007669"/>
    <property type="project" value="UniProtKB-KW"/>
</dbReference>
<keyword evidence="10" id="KW-0131">Cell cycle</keyword>
<keyword evidence="5" id="KW-0547">Nucleotide-binding</keyword>
<evidence type="ECO:0000313" key="11">
    <source>
        <dbReference type="Proteomes" id="UP000061603"/>
    </source>
</evidence>
<name>A0A0C5IXU3_9PROT</name>
<dbReference type="InterPro" id="IPR015854">
    <property type="entry name" value="ABC_transpr_LolD-like"/>
</dbReference>
<dbReference type="GO" id="GO:0005524">
    <property type="term" value="F:ATP binding"/>
    <property type="evidence" value="ECO:0007669"/>
    <property type="project" value="UniProtKB-KW"/>
</dbReference>
<dbReference type="InterPro" id="IPR017871">
    <property type="entry name" value="ABC_transporter-like_CS"/>
</dbReference>
<dbReference type="InterPro" id="IPR027417">
    <property type="entry name" value="P-loop_NTPase"/>
</dbReference>
<organism evidence="10 11">
    <name type="scientific">Rugosibacter aromaticivorans</name>
    <dbReference type="NCBI Taxonomy" id="1565605"/>
    <lineage>
        <taxon>Bacteria</taxon>
        <taxon>Pseudomonadati</taxon>
        <taxon>Pseudomonadota</taxon>
        <taxon>Betaproteobacteria</taxon>
        <taxon>Nitrosomonadales</taxon>
        <taxon>Sterolibacteriaceae</taxon>
        <taxon>Rugosibacter</taxon>
    </lineage>
</organism>
<dbReference type="SUPFAM" id="SSF52540">
    <property type="entry name" value="P-loop containing nucleoside triphosphate hydrolases"/>
    <property type="match status" value="1"/>
</dbReference>
<keyword evidence="8" id="KW-0813">Transport</keyword>
<comment type="similarity">
    <text evidence="2">Belongs to the ABC transporter superfamily.</text>
</comment>
<dbReference type="STRING" id="1565605.PG1C_01640"/>
<evidence type="ECO:0000313" key="10">
    <source>
        <dbReference type="EMBL" id="AJP47517.1"/>
    </source>
</evidence>
<dbReference type="PROSITE" id="PS00211">
    <property type="entry name" value="ABC_TRANSPORTER_1"/>
    <property type="match status" value="1"/>
</dbReference>
<dbReference type="HOGENOM" id="CLU_000604_1_22_4"/>